<dbReference type="EMBL" id="JAKZGP010000116">
    <property type="protein sequence ID" value="MCH7411779.1"/>
    <property type="molecule type" value="Genomic_DNA"/>
</dbReference>
<evidence type="ECO:0000313" key="1">
    <source>
        <dbReference type="EMBL" id="MCH7411779.1"/>
    </source>
</evidence>
<name>A0ABS9V5T1_9BACT</name>
<proteinExistence type="predicted"/>
<sequence length="93" mass="10199">MSKRKKETEGEKVAEEWDLEEGFGGIPQDITLTQGIGCARSSKKINKGKLEDSKESKNRVGETGLIPVSTSHTTVRTVRYTAVPCFTPSKRTG</sequence>
<protein>
    <submittedName>
        <fullName evidence="1">Uncharacterized protein</fullName>
    </submittedName>
</protein>
<dbReference type="Proteomes" id="UP001165489">
    <property type="component" value="Unassembled WGS sequence"/>
</dbReference>
<reference evidence="1" key="1">
    <citation type="submission" date="2022-03" db="EMBL/GenBank/DDBJ databases">
        <title>De novo assembled genomes of Belliella spp. (Cyclobacteriaceae) strains.</title>
        <authorList>
            <person name="Szabo A."/>
            <person name="Korponai K."/>
            <person name="Felfoldi T."/>
        </authorList>
    </citation>
    <scope>NUCLEOTIDE SEQUENCE</scope>
    <source>
        <strain evidence="1">DSM 111904</strain>
    </source>
</reference>
<organism evidence="1 2">
    <name type="scientific">Belliella filtrata</name>
    <dbReference type="NCBI Taxonomy" id="2923435"/>
    <lineage>
        <taxon>Bacteria</taxon>
        <taxon>Pseudomonadati</taxon>
        <taxon>Bacteroidota</taxon>
        <taxon>Cytophagia</taxon>
        <taxon>Cytophagales</taxon>
        <taxon>Cyclobacteriaceae</taxon>
        <taxon>Belliella</taxon>
    </lineage>
</organism>
<accession>A0ABS9V5T1</accession>
<evidence type="ECO:0000313" key="2">
    <source>
        <dbReference type="Proteomes" id="UP001165489"/>
    </source>
</evidence>
<comment type="caution">
    <text evidence="1">The sequence shown here is derived from an EMBL/GenBank/DDBJ whole genome shotgun (WGS) entry which is preliminary data.</text>
</comment>
<keyword evidence="2" id="KW-1185">Reference proteome</keyword>
<dbReference type="RefSeq" id="WP_241350204.1">
    <property type="nucleotide sequence ID" value="NZ_JAKZGP010000116.1"/>
</dbReference>
<gene>
    <name evidence="1" type="ORF">MM239_20500</name>
</gene>